<name>A0ABT8JQF0_9BACL</name>
<feature type="chain" id="PRO_5045448751" description="Lipoprotein" evidence="2">
    <location>
        <begin position="22"/>
        <end position="166"/>
    </location>
</feature>
<evidence type="ECO:0000313" key="3">
    <source>
        <dbReference type="EMBL" id="MDN4607358.1"/>
    </source>
</evidence>
<feature type="compositionally biased region" description="Low complexity" evidence="1">
    <location>
        <begin position="30"/>
        <end position="39"/>
    </location>
</feature>
<reference evidence="3" key="1">
    <citation type="submission" date="2023-03" db="EMBL/GenBank/DDBJ databases">
        <title>MT1 and MT2 Draft Genomes of Novel Species.</title>
        <authorList>
            <person name="Venkateswaran K."/>
        </authorList>
    </citation>
    <scope>NUCLEOTIDE SEQUENCE</scope>
    <source>
        <strain evidence="3">F6_3S_P_2</strain>
    </source>
</reference>
<accession>A0ABT8JQF0</accession>
<sequence>MKKLLMIILATGLLAACSEEATEPEKPEVETQQVETTTNEPEEKQIDTSVYEFASNVDVTDARDINSHITLEIDMKTDNQGLAFQHVLNQTYDFLQLPDIEGAETVTINVLVEGKKIAMFTTKPGELEINDDVPMAQLVLNASVVEMALPKVKEYAAAMELKMNKE</sequence>
<keyword evidence="4" id="KW-1185">Reference proteome</keyword>
<gene>
    <name evidence="3" type="ORF">P5G49_07660</name>
</gene>
<dbReference type="EMBL" id="JAROCC010000005">
    <property type="protein sequence ID" value="MDN4607358.1"/>
    <property type="molecule type" value="Genomic_DNA"/>
</dbReference>
<feature type="region of interest" description="Disordered" evidence="1">
    <location>
        <begin position="19"/>
        <end position="43"/>
    </location>
</feature>
<feature type="signal peptide" evidence="2">
    <location>
        <begin position="1"/>
        <end position="21"/>
    </location>
</feature>
<evidence type="ECO:0000313" key="4">
    <source>
        <dbReference type="Proteomes" id="UP001175097"/>
    </source>
</evidence>
<dbReference type="Proteomes" id="UP001175097">
    <property type="component" value="Unassembled WGS sequence"/>
</dbReference>
<organism evidence="3 4">
    <name type="scientific">Sporosarcina highlanderae</name>
    <dbReference type="NCBI Taxonomy" id="3035916"/>
    <lineage>
        <taxon>Bacteria</taxon>
        <taxon>Bacillati</taxon>
        <taxon>Bacillota</taxon>
        <taxon>Bacilli</taxon>
        <taxon>Bacillales</taxon>
        <taxon>Caryophanaceae</taxon>
        <taxon>Sporosarcina</taxon>
    </lineage>
</organism>
<evidence type="ECO:0000256" key="2">
    <source>
        <dbReference type="SAM" id="SignalP"/>
    </source>
</evidence>
<dbReference type="RefSeq" id="WP_301242904.1">
    <property type="nucleotide sequence ID" value="NZ_JAROCC010000005.1"/>
</dbReference>
<evidence type="ECO:0008006" key="5">
    <source>
        <dbReference type="Google" id="ProtNLM"/>
    </source>
</evidence>
<keyword evidence="2" id="KW-0732">Signal</keyword>
<protein>
    <recommendedName>
        <fullName evidence="5">Lipoprotein</fullName>
    </recommendedName>
</protein>
<comment type="caution">
    <text evidence="3">The sequence shown here is derived from an EMBL/GenBank/DDBJ whole genome shotgun (WGS) entry which is preliminary data.</text>
</comment>
<proteinExistence type="predicted"/>
<dbReference type="PROSITE" id="PS51257">
    <property type="entry name" value="PROKAR_LIPOPROTEIN"/>
    <property type="match status" value="1"/>
</dbReference>
<evidence type="ECO:0000256" key="1">
    <source>
        <dbReference type="SAM" id="MobiDB-lite"/>
    </source>
</evidence>